<dbReference type="SUPFAM" id="SSF51197">
    <property type="entry name" value="Clavaminate synthase-like"/>
    <property type="match status" value="1"/>
</dbReference>
<protein>
    <submittedName>
        <fullName evidence="1">Uncharacterized protein</fullName>
    </submittedName>
</protein>
<reference evidence="1 2" key="1">
    <citation type="journal article" date="2018" name="Sci. Data">
        <title>The draft genome sequence of cork oak.</title>
        <authorList>
            <person name="Ramos A.M."/>
            <person name="Usie A."/>
            <person name="Barbosa P."/>
            <person name="Barros P.M."/>
            <person name="Capote T."/>
            <person name="Chaves I."/>
            <person name="Simoes F."/>
            <person name="Abreu I."/>
            <person name="Carrasquinho I."/>
            <person name="Faro C."/>
            <person name="Guimaraes J.B."/>
            <person name="Mendonca D."/>
            <person name="Nobrega F."/>
            <person name="Rodrigues L."/>
            <person name="Saibo N.J.M."/>
            <person name="Varela M.C."/>
            <person name="Egas C."/>
            <person name="Matos J."/>
            <person name="Miguel C.M."/>
            <person name="Oliveira M.M."/>
            <person name="Ricardo C.P."/>
            <person name="Goncalves S."/>
        </authorList>
    </citation>
    <scope>NUCLEOTIDE SEQUENCE [LARGE SCALE GENOMIC DNA]</scope>
    <source>
        <strain evidence="2">cv. HL8</strain>
    </source>
</reference>
<gene>
    <name evidence="1" type="ORF">CFP56_035622</name>
</gene>
<proteinExistence type="predicted"/>
<dbReference type="Proteomes" id="UP000237347">
    <property type="component" value="Unassembled WGS sequence"/>
</dbReference>
<dbReference type="EMBL" id="PKMF04000636">
    <property type="protein sequence ID" value="KAK7823360.1"/>
    <property type="molecule type" value="Genomic_DNA"/>
</dbReference>
<organism evidence="1 2">
    <name type="scientific">Quercus suber</name>
    <name type="common">Cork oak</name>
    <dbReference type="NCBI Taxonomy" id="58331"/>
    <lineage>
        <taxon>Eukaryota</taxon>
        <taxon>Viridiplantae</taxon>
        <taxon>Streptophyta</taxon>
        <taxon>Embryophyta</taxon>
        <taxon>Tracheophyta</taxon>
        <taxon>Spermatophyta</taxon>
        <taxon>Magnoliopsida</taxon>
        <taxon>eudicotyledons</taxon>
        <taxon>Gunneridae</taxon>
        <taxon>Pentapetalae</taxon>
        <taxon>rosids</taxon>
        <taxon>fabids</taxon>
        <taxon>Fagales</taxon>
        <taxon>Fagaceae</taxon>
        <taxon>Quercus</taxon>
    </lineage>
</organism>
<evidence type="ECO:0000313" key="1">
    <source>
        <dbReference type="EMBL" id="KAK7823360.1"/>
    </source>
</evidence>
<evidence type="ECO:0000313" key="2">
    <source>
        <dbReference type="Proteomes" id="UP000237347"/>
    </source>
</evidence>
<name>A0AAW0J9R1_QUESU</name>
<sequence>MANKFIHWLCCNCCSELSLEYCERARGLARELLKAISESLGLEPFYIEKVMNLDKGLQMLMQTFTHPVHNQNLQWACHHIRTMASCLSSHTMELVASNYNTMGCGSIRASIWEGLAWDSQRLLAIKEREIKKEKGRGHHCHFIRTQGQLGTHNKAS</sequence>
<dbReference type="AlphaFoldDB" id="A0AAW0J9R1"/>
<comment type="caution">
    <text evidence="1">The sequence shown here is derived from an EMBL/GenBank/DDBJ whole genome shotgun (WGS) entry which is preliminary data.</text>
</comment>
<keyword evidence="2" id="KW-1185">Reference proteome</keyword>
<accession>A0AAW0J9R1</accession>